<accession>A0ABU5VPW4</accession>
<evidence type="ECO:0000256" key="1">
    <source>
        <dbReference type="SAM" id="SignalP"/>
    </source>
</evidence>
<dbReference type="Proteomes" id="UP001302274">
    <property type="component" value="Unassembled WGS sequence"/>
</dbReference>
<sequence>MKTTKTIILTLILSMISTNVMPKSFTKAEIYKYNTSVIAEMIKVVQPKMNEKKRKQVALSLYQASRKYAVDPKLMIAIISTESDFNNAAVSVSGDLSLAQINTKVWDVEFNRLGLGKIDKKLLKKDEAYALNKMGKILSILKKRHEKKDSKWYATYHSRTKKFKNAYDGKVQNKLRMIASVANNF</sequence>
<evidence type="ECO:0000313" key="3">
    <source>
        <dbReference type="EMBL" id="MEA9355089.1"/>
    </source>
</evidence>
<keyword evidence="1" id="KW-0732">Signal</keyword>
<keyword evidence="4" id="KW-1185">Reference proteome</keyword>
<protein>
    <submittedName>
        <fullName evidence="3">Transglycosylase SLT domain-containing protein</fullName>
    </submittedName>
</protein>
<comment type="caution">
    <text evidence="3">The sequence shown here is derived from an EMBL/GenBank/DDBJ whole genome shotgun (WGS) entry which is preliminary data.</text>
</comment>
<dbReference type="Gene3D" id="1.10.530.10">
    <property type="match status" value="1"/>
</dbReference>
<feature type="signal peptide" evidence="1">
    <location>
        <begin position="1"/>
        <end position="22"/>
    </location>
</feature>
<feature type="domain" description="Transglycosylase SLT" evidence="2">
    <location>
        <begin position="63"/>
        <end position="156"/>
    </location>
</feature>
<gene>
    <name evidence="3" type="ORF">SHI21_02700</name>
</gene>
<evidence type="ECO:0000313" key="4">
    <source>
        <dbReference type="Proteomes" id="UP001302274"/>
    </source>
</evidence>
<dbReference type="InterPro" id="IPR008258">
    <property type="entry name" value="Transglycosylase_SLT_dom_1"/>
</dbReference>
<dbReference type="Pfam" id="PF01464">
    <property type="entry name" value="SLT"/>
    <property type="match status" value="1"/>
</dbReference>
<dbReference type="SUPFAM" id="SSF53955">
    <property type="entry name" value="Lysozyme-like"/>
    <property type="match status" value="1"/>
</dbReference>
<dbReference type="EMBL" id="JAYGJQ010000001">
    <property type="protein sequence ID" value="MEA9355089.1"/>
    <property type="molecule type" value="Genomic_DNA"/>
</dbReference>
<dbReference type="RefSeq" id="WP_323574578.1">
    <property type="nucleotide sequence ID" value="NZ_JAYGJQ010000001.1"/>
</dbReference>
<reference evidence="3 4" key="1">
    <citation type="submission" date="2023-11" db="EMBL/GenBank/DDBJ databases">
        <title>A Novel Polar Bacteriovorax (B. antarcticus) Isolated from the Biocrust in Antarctica.</title>
        <authorList>
            <person name="Mun W."/>
            <person name="Choi S.Y."/>
            <person name="Mitchell R.J."/>
        </authorList>
    </citation>
    <scope>NUCLEOTIDE SEQUENCE [LARGE SCALE GENOMIC DNA]</scope>
    <source>
        <strain evidence="3 4">PP10</strain>
    </source>
</reference>
<dbReference type="InterPro" id="IPR023346">
    <property type="entry name" value="Lysozyme-like_dom_sf"/>
</dbReference>
<feature type="chain" id="PRO_5046080032" evidence="1">
    <location>
        <begin position="23"/>
        <end position="185"/>
    </location>
</feature>
<proteinExistence type="predicted"/>
<name>A0ABU5VPW4_9BACT</name>
<evidence type="ECO:0000259" key="2">
    <source>
        <dbReference type="Pfam" id="PF01464"/>
    </source>
</evidence>
<organism evidence="3 4">
    <name type="scientific">Bacteriovorax antarcticus</name>
    <dbReference type="NCBI Taxonomy" id="3088717"/>
    <lineage>
        <taxon>Bacteria</taxon>
        <taxon>Pseudomonadati</taxon>
        <taxon>Bdellovibrionota</taxon>
        <taxon>Bacteriovoracia</taxon>
        <taxon>Bacteriovoracales</taxon>
        <taxon>Bacteriovoracaceae</taxon>
        <taxon>Bacteriovorax</taxon>
    </lineage>
</organism>